<dbReference type="AlphaFoldDB" id="A0A7J7IDV2"/>
<dbReference type="EMBL" id="VWRR01000015">
    <property type="protein sequence ID" value="KAF6001265.1"/>
    <property type="molecule type" value="Genomic_DNA"/>
</dbReference>
<dbReference type="InterPro" id="IPR050188">
    <property type="entry name" value="RluA_PseudoU_synthase"/>
</dbReference>
<reference evidence="2 3" key="1">
    <citation type="journal article" date="2020" name="J. Phycol.">
        <title>Comparative genome analysis reveals Cyanidiococcus gen. nov., a new extremophilic red algal genus sister to Cyanidioschyzon (Cyanidioschyzonaceae, Rhodophyta).</title>
        <authorList>
            <person name="Liu S.-L."/>
            <person name="Chiang Y.-R."/>
            <person name="Yoon H.S."/>
            <person name="Fu H.-Y."/>
        </authorList>
    </citation>
    <scope>NUCLEOTIDE SEQUENCE [LARGE SCALE GENOMIC DNA]</scope>
    <source>
        <strain evidence="2 3">THAL066</strain>
    </source>
</reference>
<dbReference type="PROSITE" id="PS01129">
    <property type="entry name" value="PSI_RLU"/>
    <property type="match status" value="1"/>
</dbReference>
<accession>A0A7J7IDV2</accession>
<dbReference type="InterPro" id="IPR006145">
    <property type="entry name" value="PsdUridine_synth_RsuA/RluA"/>
</dbReference>
<dbReference type="GO" id="GO:0009982">
    <property type="term" value="F:pseudouridine synthase activity"/>
    <property type="evidence" value="ECO:0007669"/>
    <property type="project" value="InterPro"/>
</dbReference>
<proteinExistence type="predicted"/>
<protein>
    <recommendedName>
        <fullName evidence="1">Pseudouridine synthase RsuA/RluA-like domain-containing protein</fullName>
    </recommendedName>
</protein>
<dbReference type="PANTHER" id="PTHR21600:SF47">
    <property type="entry name" value="RNA PSEUDOURIDINE SYNTHASE 1"/>
    <property type="match status" value="1"/>
</dbReference>
<dbReference type="GO" id="GO:0000455">
    <property type="term" value="P:enzyme-directed rRNA pseudouridine synthesis"/>
    <property type="evidence" value="ECO:0007669"/>
    <property type="project" value="TreeGrafter"/>
</dbReference>
<dbReference type="InterPro" id="IPR006224">
    <property type="entry name" value="PsdUridine_synth_RluA-like_CS"/>
</dbReference>
<dbReference type="CDD" id="cd02869">
    <property type="entry name" value="PseudoU_synth_RluA_like"/>
    <property type="match status" value="1"/>
</dbReference>
<dbReference type="GO" id="GO:0003723">
    <property type="term" value="F:RNA binding"/>
    <property type="evidence" value="ECO:0007669"/>
    <property type="project" value="InterPro"/>
</dbReference>
<name>A0A7J7IDV2_9RHOD</name>
<evidence type="ECO:0000313" key="2">
    <source>
        <dbReference type="EMBL" id="KAF6001265.1"/>
    </source>
</evidence>
<dbReference type="PANTHER" id="PTHR21600">
    <property type="entry name" value="MITOCHONDRIAL RNA PSEUDOURIDINE SYNTHASE"/>
    <property type="match status" value="1"/>
</dbReference>
<evidence type="ECO:0000259" key="1">
    <source>
        <dbReference type="Pfam" id="PF00849"/>
    </source>
</evidence>
<keyword evidence="3" id="KW-1185">Reference proteome</keyword>
<dbReference type="OrthoDB" id="418349at2759"/>
<comment type="caution">
    <text evidence="2">The sequence shown here is derived from an EMBL/GenBank/DDBJ whole genome shotgun (WGS) entry which is preliminary data.</text>
</comment>
<dbReference type="Gene3D" id="3.30.2350.10">
    <property type="entry name" value="Pseudouridine synthase"/>
    <property type="match status" value="1"/>
</dbReference>
<dbReference type="Pfam" id="PF00849">
    <property type="entry name" value="PseudoU_synth_2"/>
    <property type="match status" value="1"/>
</dbReference>
<dbReference type="InterPro" id="IPR020103">
    <property type="entry name" value="PsdUridine_synth_cat_dom_sf"/>
</dbReference>
<gene>
    <name evidence="2" type="ORF">F1559_002114</name>
</gene>
<dbReference type="Proteomes" id="UP000530660">
    <property type="component" value="Unassembled WGS sequence"/>
</dbReference>
<evidence type="ECO:0000313" key="3">
    <source>
        <dbReference type="Proteomes" id="UP000530660"/>
    </source>
</evidence>
<dbReference type="SUPFAM" id="SSF55120">
    <property type="entry name" value="Pseudouridine synthase"/>
    <property type="match status" value="1"/>
</dbReference>
<organism evidence="2 3">
    <name type="scientific">Cyanidiococcus yangmingshanensis</name>
    <dbReference type="NCBI Taxonomy" id="2690220"/>
    <lineage>
        <taxon>Eukaryota</taxon>
        <taxon>Rhodophyta</taxon>
        <taxon>Bangiophyceae</taxon>
        <taxon>Cyanidiales</taxon>
        <taxon>Cyanidiaceae</taxon>
        <taxon>Cyanidiococcus</taxon>
    </lineage>
</organism>
<feature type="domain" description="Pseudouridine synthase RsuA/RluA-like" evidence="1">
    <location>
        <begin position="197"/>
        <end position="385"/>
    </location>
</feature>
<sequence length="436" mass="48965">MRVSLPTRSFASNVQGRKVCSAYVSLALTNAILFERLRKLHFFDHCSSRLSMAASGPPEILKVGQLSHSLSNWHVSHTIIVRDKNLSGEPKIGLDAVLGEQFDSILLELDCADASKTYLCENAEMRRAIEIERGRLATDIESHFISQWEWSGAKHLHANSVGGRSQNVNAPSIEQTLGKRPLWLQITPECLFEDDDWIAFSKPAGVLSSTVLYMAMAGKTTEERERAQSWRLVNRLDRDTSGVLLFGKTNAANQSWNALVLQRQGSVEKHYLAELRQREEMDVDCIAEGRCRFEAGHVIRVISGHGTTTRGLHRLYPLELVGERLHPRMRRPVRIAETLFYVLSRARLEPKDVTSSTETRTSNEVLRVLCAPVTGRTHQIRLHAHAMGTPVFGDARYGVLDTEPEAPFHHLHALSLTMRASGGKTISINAETPHWW</sequence>